<dbReference type="KEGG" id="ssan:NX02_21230"/>
<name>W0AH58_9SPHN</name>
<evidence type="ECO:0000313" key="1">
    <source>
        <dbReference type="EMBL" id="AHE55882.1"/>
    </source>
</evidence>
<dbReference type="AlphaFoldDB" id="W0AH58"/>
<sequence length="103" mass="11167">MTNYKAAKDRESIRVKAIAQTTEAFAHSFFDIASRFVPALDPLDALMAVMNGAGHAMVHTLHTLETEGKADSGLELVNAIRDNMLTAWAAHEALRQDAGTTVQ</sequence>
<protein>
    <submittedName>
        <fullName evidence="1">Uncharacterized protein</fullName>
    </submittedName>
</protein>
<gene>
    <name evidence="1" type="ORF">NX02_21230</name>
</gene>
<dbReference type="PATRIC" id="fig|1123269.5.peg.4153"/>
<proteinExistence type="predicted"/>
<keyword evidence="2" id="KW-1185">Reference proteome</keyword>
<accession>W0AH58</accession>
<dbReference type="RefSeq" id="WP_025294043.1">
    <property type="nucleotide sequence ID" value="NZ_CP006644.1"/>
</dbReference>
<organism evidence="1 2">
    <name type="scientific">Sphingomonas sanxanigenens DSM 19645 = NX02</name>
    <dbReference type="NCBI Taxonomy" id="1123269"/>
    <lineage>
        <taxon>Bacteria</taxon>
        <taxon>Pseudomonadati</taxon>
        <taxon>Pseudomonadota</taxon>
        <taxon>Alphaproteobacteria</taxon>
        <taxon>Sphingomonadales</taxon>
        <taxon>Sphingomonadaceae</taxon>
        <taxon>Sphingomonas</taxon>
    </lineage>
</organism>
<evidence type="ECO:0000313" key="2">
    <source>
        <dbReference type="Proteomes" id="UP000018851"/>
    </source>
</evidence>
<reference evidence="1 2" key="1">
    <citation type="submission" date="2013-07" db="EMBL/GenBank/DDBJ databases">
        <title>Completed genome of Sphingomonas sanxanigenens NX02.</title>
        <authorList>
            <person name="Ma T."/>
            <person name="Huang H."/>
            <person name="Wu M."/>
            <person name="Li X."/>
            <person name="Li G."/>
        </authorList>
    </citation>
    <scope>NUCLEOTIDE SEQUENCE [LARGE SCALE GENOMIC DNA]</scope>
    <source>
        <strain evidence="1 2">NX02</strain>
    </source>
</reference>
<dbReference type="Proteomes" id="UP000018851">
    <property type="component" value="Chromosome"/>
</dbReference>
<dbReference type="HOGENOM" id="CLU_2262040_0_0_5"/>
<dbReference type="STRING" id="1123269.NX02_21230"/>
<dbReference type="EMBL" id="CP006644">
    <property type="protein sequence ID" value="AHE55882.1"/>
    <property type="molecule type" value="Genomic_DNA"/>
</dbReference>